<evidence type="ECO:0000313" key="2">
    <source>
        <dbReference type="Proteomes" id="UP000499080"/>
    </source>
</evidence>
<organism evidence="1 2">
    <name type="scientific">Araneus ventricosus</name>
    <name type="common">Orbweaver spider</name>
    <name type="synonym">Epeira ventricosa</name>
    <dbReference type="NCBI Taxonomy" id="182803"/>
    <lineage>
        <taxon>Eukaryota</taxon>
        <taxon>Metazoa</taxon>
        <taxon>Ecdysozoa</taxon>
        <taxon>Arthropoda</taxon>
        <taxon>Chelicerata</taxon>
        <taxon>Arachnida</taxon>
        <taxon>Araneae</taxon>
        <taxon>Araneomorphae</taxon>
        <taxon>Entelegynae</taxon>
        <taxon>Araneoidea</taxon>
        <taxon>Araneidae</taxon>
        <taxon>Araneus</taxon>
    </lineage>
</organism>
<gene>
    <name evidence="1" type="ORF">AVEN_31789_1</name>
</gene>
<protein>
    <submittedName>
        <fullName evidence="1">Uncharacterized protein</fullName>
    </submittedName>
</protein>
<accession>A0A4Y2SP77</accession>
<dbReference type="AlphaFoldDB" id="A0A4Y2SP77"/>
<proteinExistence type="predicted"/>
<keyword evidence="2" id="KW-1185">Reference proteome</keyword>
<comment type="caution">
    <text evidence="1">The sequence shown here is derived from an EMBL/GenBank/DDBJ whole genome shotgun (WGS) entry which is preliminary data.</text>
</comment>
<reference evidence="1 2" key="1">
    <citation type="journal article" date="2019" name="Sci. Rep.">
        <title>Orb-weaving spider Araneus ventricosus genome elucidates the spidroin gene catalogue.</title>
        <authorList>
            <person name="Kono N."/>
            <person name="Nakamura H."/>
            <person name="Ohtoshi R."/>
            <person name="Moran D.A.P."/>
            <person name="Shinohara A."/>
            <person name="Yoshida Y."/>
            <person name="Fujiwara M."/>
            <person name="Mori M."/>
            <person name="Tomita M."/>
            <person name="Arakawa K."/>
        </authorList>
    </citation>
    <scope>NUCLEOTIDE SEQUENCE [LARGE SCALE GENOMIC DNA]</scope>
</reference>
<name>A0A4Y2SP77_ARAVE</name>
<dbReference type="Proteomes" id="UP000499080">
    <property type="component" value="Unassembled WGS sequence"/>
</dbReference>
<dbReference type="EMBL" id="BGPR01022559">
    <property type="protein sequence ID" value="GBN88979.1"/>
    <property type="molecule type" value="Genomic_DNA"/>
</dbReference>
<evidence type="ECO:0000313" key="1">
    <source>
        <dbReference type="EMBL" id="GBN88979.1"/>
    </source>
</evidence>
<sequence>MKLFNSETTTTVKVISQGLKLVAARPLGLQNFTLQHTLDSRGKNLRFPVWMSVRRNFIEQQKKDNIQVFKHGRITCEKYKNNEMSYLQVKRKTLEAEAILRQAPKAHCFWKLVGGLIKVLDIEPLVQGFSIFLPSRSP</sequence>